<reference evidence="2" key="2">
    <citation type="submission" date="2013-03" db="EMBL/GenBank/DDBJ databases">
        <title>The Cellulophaga phages: a novel, diverse, and globally ubiquitous model system.</title>
        <authorList>
            <person name="Holmfeldt K."/>
            <person name="Solonenko N."/>
            <person name="Shah M."/>
            <person name="Corrier K."/>
            <person name="Riemann L."/>
            <person name="VerBerkmoes N.C."/>
            <person name="Sullivan M.B."/>
        </authorList>
    </citation>
    <scope>NUCLEOTIDE SEQUENCE [LARGE SCALE GENOMIC DNA]</scope>
</reference>
<dbReference type="KEGG" id="vg:16797508"/>
<reference evidence="1 2" key="1">
    <citation type="journal article" date="2013" name="Proc. Natl. Acad. Sci. U.S.A.">
        <title>Twelve previously unknown phage genera are ubiquitous in global oceans.</title>
        <authorList>
            <person name="Holmfeldt K."/>
            <person name="Solonenko N."/>
            <person name="Shah M."/>
            <person name="Corrier K."/>
            <person name="Riemann L."/>
            <person name="Verberkmoes N.C."/>
            <person name="Sullivan M.B."/>
        </authorList>
    </citation>
    <scope>NUCLEOTIDE SEQUENCE [LARGE SCALE GENOMIC DNA]</scope>
    <source>
        <strain evidence="1">Phi14:2</strain>
    </source>
</reference>
<proteinExistence type="predicted"/>
<sequence length="145" mass="16844">MFGKKQDQFDNILNNISVVEKLKLDENPKNADLKKKALGLTWDELKSRGITTETIQFDDDNEFVTIFREFEATDGSISRNSTHYITKKRYDELIGMADIEDVTDEIEMLQSDIESYSKLNEFETCAVIRQEIEFLKDTFNIKGEV</sequence>
<dbReference type="EMBL" id="KC821624">
    <property type="protein sequence ID" value="AGO48920.1"/>
    <property type="molecule type" value="Genomic_DNA"/>
</dbReference>
<accession>S0A290</accession>
<dbReference type="GeneID" id="16797508"/>
<evidence type="ECO:0000313" key="2">
    <source>
        <dbReference type="Proteomes" id="UP000014725"/>
    </source>
</evidence>
<name>S0A290_9CAUD</name>
<dbReference type="Proteomes" id="UP000014725">
    <property type="component" value="Segment"/>
</dbReference>
<gene>
    <name evidence="1" type="ORF">Phi14:2_gp042</name>
</gene>
<protein>
    <submittedName>
        <fullName evidence="1">Uncharacterized protein</fullName>
    </submittedName>
</protein>
<organism evidence="1 2">
    <name type="scientific">Cellulophaga phage phi14:2</name>
    <dbReference type="NCBI Taxonomy" id="1327990"/>
    <lineage>
        <taxon>Viruses</taxon>
        <taxon>Duplodnaviria</taxon>
        <taxon>Heunggongvirae</taxon>
        <taxon>Uroviricota</taxon>
        <taxon>Caudoviricetes</taxon>
        <taxon>Crassvirales</taxon>
        <taxon>Steigviridae</taxon>
        <taxon>Asinivirinae</taxon>
        <taxon>Akihdevirus</taxon>
        <taxon>Akihdevirus balticus</taxon>
    </lineage>
</organism>
<keyword evidence="2" id="KW-1185">Reference proteome</keyword>
<evidence type="ECO:0000313" key="1">
    <source>
        <dbReference type="EMBL" id="AGO48920.1"/>
    </source>
</evidence>